<organism evidence="2 3">
    <name type="scientific">Frigoriglobus tundricola</name>
    <dbReference type="NCBI Taxonomy" id="2774151"/>
    <lineage>
        <taxon>Bacteria</taxon>
        <taxon>Pseudomonadati</taxon>
        <taxon>Planctomycetota</taxon>
        <taxon>Planctomycetia</taxon>
        <taxon>Gemmatales</taxon>
        <taxon>Gemmataceae</taxon>
        <taxon>Frigoriglobus</taxon>
    </lineage>
</organism>
<dbReference type="SUPFAM" id="SSF53474">
    <property type="entry name" value="alpha/beta-Hydrolases"/>
    <property type="match status" value="1"/>
</dbReference>
<evidence type="ECO:0000259" key="1">
    <source>
        <dbReference type="Pfam" id="PF12697"/>
    </source>
</evidence>
<reference evidence="3" key="1">
    <citation type="submission" date="2020-05" db="EMBL/GenBank/DDBJ databases">
        <title>Frigoriglobus tundricola gen. nov., sp. nov., a psychrotolerant cellulolytic planctomycete of the family Gemmataceae with two divergent copies of 16S rRNA gene.</title>
        <authorList>
            <person name="Kulichevskaya I.S."/>
            <person name="Ivanova A.A."/>
            <person name="Naumoff D.G."/>
            <person name="Beletsky A.V."/>
            <person name="Rijpstra W.I.C."/>
            <person name="Sinninghe Damste J.S."/>
            <person name="Mardanov A.V."/>
            <person name="Ravin N.V."/>
            <person name="Dedysh S.N."/>
        </authorList>
    </citation>
    <scope>NUCLEOTIDE SEQUENCE [LARGE SCALE GENOMIC DNA]</scope>
    <source>
        <strain evidence="3">PL17</strain>
    </source>
</reference>
<evidence type="ECO:0000313" key="2">
    <source>
        <dbReference type="EMBL" id="QJW92899.1"/>
    </source>
</evidence>
<dbReference type="EMBL" id="CP053452">
    <property type="protein sequence ID" value="QJW92899.1"/>
    <property type="molecule type" value="Genomic_DNA"/>
</dbReference>
<dbReference type="KEGG" id="ftj:FTUN_0396"/>
<feature type="domain" description="AB hydrolase-1" evidence="1">
    <location>
        <begin position="36"/>
        <end position="203"/>
    </location>
</feature>
<dbReference type="RefSeq" id="WP_171469208.1">
    <property type="nucleotide sequence ID" value="NZ_CP053452.2"/>
</dbReference>
<name>A0A6M5YFT7_9BACT</name>
<dbReference type="Gene3D" id="3.40.50.1820">
    <property type="entry name" value="alpha/beta hydrolase"/>
    <property type="match status" value="1"/>
</dbReference>
<dbReference type="Proteomes" id="UP000503447">
    <property type="component" value="Chromosome"/>
</dbReference>
<dbReference type="Pfam" id="PF12697">
    <property type="entry name" value="Abhydrolase_6"/>
    <property type="match status" value="1"/>
</dbReference>
<keyword evidence="3" id="KW-1185">Reference proteome</keyword>
<dbReference type="InterPro" id="IPR000073">
    <property type="entry name" value="AB_hydrolase_1"/>
</dbReference>
<evidence type="ECO:0000313" key="3">
    <source>
        <dbReference type="Proteomes" id="UP000503447"/>
    </source>
</evidence>
<dbReference type="InterPro" id="IPR029058">
    <property type="entry name" value="AB_hydrolase_fold"/>
</dbReference>
<accession>A0A6M5YFT7</accession>
<dbReference type="AlphaFoldDB" id="A0A6M5YFT7"/>
<proteinExistence type="predicted"/>
<gene>
    <name evidence="2" type="ORF">FTUN_0396</name>
</gene>
<protein>
    <recommendedName>
        <fullName evidence="1">AB hydrolase-1 domain-containing protein</fullName>
    </recommendedName>
</protein>
<sequence>MIMLSGMAADERLFAPQLARFPNLRVQPWVQPFPGEALRGYASRLARLVDPGRPCIVGGASFGGIVALEMAPHLSALGCVLIGSVRSPLELPWRWRYLAPLAELGPDRVAVLTRTAAHWGNGVFARATLRRLERLSRPEAAFVRWAMCAVVRWRSRPATGRTRVFQIHGALDRTLPVERTRPDVIVPAGGHALTLFSPAAVNEFLAAVVRGLTDQMRPKPALRPALPSPPDRSRR</sequence>